<organism evidence="2">
    <name type="scientific">viral metagenome</name>
    <dbReference type="NCBI Taxonomy" id="1070528"/>
    <lineage>
        <taxon>unclassified sequences</taxon>
        <taxon>metagenomes</taxon>
        <taxon>organismal metagenomes</taxon>
    </lineage>
</organism>
<evidence type="ECO:0000313" key="2">
    <source>
        <dbReference type="EMBL" id="QJA85913.1"/>
    </source>
</evidence>
<evidence type="ECO:0000313" key="1">
    <source>
        <dbReference type="EMBL" id="QJA71991.1"/>
    </source>
</evidence>
<protein>
    <submittedName>
        <fullName evidence="2">Uncharacterized protein</fullName>
    </submittedName>
</protein>
<accession>A0A6M3KUR1</accession>
<name>A0A6M3KUR1_9ZZZZ</name>
<dbReference type="EMBL" id="MT141915">
    <property type="protein sequence ID" value="QJA71991.1"/>
    <property type="molecule type" value="Genomic_DNA"/>
</dbReference>
<gene>
    <name evidence="1" type="ORF">MM415A02961_0011</name>
    <name evidence="2" type="ORF">MM415B02160_0004</name>
</gene>
<proteinExistence type="predicted"/>
<sequence length="85" mass="10023">MPEQISLDEKLKKINRLVLDIEDAKSKRDRKIGEKDSLMMTLRTQFDLDTLDKARKKVLTLDQVIIRRNEKVEVMFAELSGKYEI</sequence>
<dbReference type="AlphaFoldDB" id="A0A6M3KUR1"/>
<dbReference type="EMBL" id="MT142603">
    <property type="protein sequence ID" value="QJA85913.1"/>
    <property type="molecule type" value="Genomic_DNA"/>
</dbReference>
<reference evidence="2" key="1">
    <citation type="submission" date="2020-03" db="EMBL/GenBank/DDBJ databases">
        <title>The deep terrestrial virosphere.</title>
        <authorList>
            <person name="Holmfeldt K."/>
            <person name="Nilsson E."/>
            <person name="Simone D."/>
            <person name="Lopez-Fernandez M."/>
            <person name="Wu X."/>
            <person name="de Brujin I."/>
            <person name="Lundin D."/>
            <person name="Andersson A."/>
            <person name="Bertilsson S."/>
            <person name="Dopson M."/>
        </authorList>
    </citation>
    <scope>NUCLEOTIDE SEQUENCE</scope>
    <source>
        <strain evidence="1">MM415A02961</strain>
        <strain evidence="2">MM415B02160</strain>
    </source>
</reference>